<dbReference type="Proteomes" id="UP000703674">
    <property type="component" value="Unassembled WGS sequence"/>
</dbReference>
<keyword evidence="4" id="KW-1185">Reference proteome</keyword>
<reference evidence="3 4" key="1">
    <citation type="submission" date="2020-03" db="EMBL/GenBank/DDBJ databases">
        <title>Salinimicrobium sp. nov, isolated from SCS.</title>
        <authorList>
            <person name="Cao W.R."/>
        </authorList>
    </citation>
    <scope>NUCLEOTIDE SEQUENCE [LARGE SCALE GENOMIC DNA]</scope>
    <source>
        <strain evidence="4">J15B91</strain>
    </source>
</reference>
<keyword evidence="1" id="KW-1134">Transmembrane beta strand</keyword>
<dbReference type="NCBIfam" id="TIGR04057">
    <property type="entry name" value="SusC_RagA_signa"/>
    <property type="match status" value="1"/>
</dbReference>
<keyword evidence="1" id="KW-0998">Cell outer membrane</keyword>
<proteinExistence type="inferred from homology"/>
<keyword evidence="1" id="KW-0813">Transport</keyword>
<accession>A0ABX1D692</accession>
<organism evidence="3 4">
    <name type="scientific">Salinimicrobium oceani</name>
    <dbReference type="NCBI Taxonomy" id="2722702"/>
    <lineage>
        <taxon>Bacteria</taxon>
        <taxon>Pseudomonadati</taxon>
        <taxon>Bacteroidota</taxon>
        <taxon>Flavobacteriia</taxon>
        <taxon>Flavobacteriales</taxon>
        <taxon>Flavobacteriaceae</taxon>
        <taxon>Salinimicrobium</taxon>
    </lineage>
</organism>
<feature type="domain" description="TonB-dependent receptor plug" evidence="2">
    <location>
        <begin position="6"/>
        <end position="65"/>
    </location>
</feature>
<feature type="non-terminal residue" evidence="3">
    <location>
        <position position="1"/>
    </location>
</feature>
<dbReference type="InterPro" id="IPR039426">
    <property type="entry name" value="TonB-dep_rcpt-like"/>
</dbReference>
<evidence type="ECO:0000256" key="1">
    <source>
        <dbReference type="PROSITE-ProRule" id="PRU01360"/>
    </source>
</evidence>
<dbReference type="EMBL" id="JAAVJR010000482">
    <property type="protein sequence ID" value="NJW54774.1"/>
    <property type="molecule type" value="Genomic_DNA"/>
</dbReference>
<dbReference type="Gene3D" id="2.170.130.10">
    <property type="entry name" value="TonB-dependent receptor, plug domain"/>
    <property type="match status" value="1"/>
</dbReference>
<keyword evidence="3" id="KW-0675">Receptor</keyword>
<sequence>ISSISSSQEPLYVIDGMPLINDDESVSQAPINPLISLNPNDIASIEILKDASSAAIYGARGTNGVVLITTKSGKSGKTKISLNTSMGWSEPTNTLDWLNAEQYVELFTEASANSYGAEDTWLTEEGGYFDWMANGLDWRNGAVDTDWQSFALVDGSVQDHTIS</sequence>
<evidence type="ECO:0000313" key="3">
    <source>
        <dbReference type="EMBL" id="NJW54774.1"/>
    </source>
</evidence>
<evidence type="ECO:0000313" key="4">
    <source>
        <dbReference type="Proteomes" id="UP000703674"/>
    </source>
</evidence>
<feature type="non-terminal residue" evidence="3">
    <location>
        <position position="163"/>
    </location>
</feature>
<dbReference type="InterPro" id="IPR037066">
    <property type="entry name" value="Plug_dom_sf"/>
</dbReference>
<gene>
    <name evidence="3" type="ORF">HC175_17830</name>
</gene>
<dbReference type="InterPro" id="IPR023997">
    <property type="entry name" value="TonB-dep_OMP_SusC/RagA_CS"/>
</dbReference>
<keyword evidence="1" id="KW-0472">Membrane</keyword>
<keyword evidence="1" id="KW-0812">Transmembrane</keyword>
<dbReference type="PROSITE" id="PS52016">
    <property type="entry name" value="TONB_DEPENDENT_REC_3"/>
    <property type="match status" value="1"/>
</dbReference>
<comment type="subcellular location">
    <subcellularLocation>
        <location evidence="1">Cell outer membrane</location>
        <topology evidence="1">Multi-pass membrane protein</topology>
    </subcellularLocation>
</comment>
<comment type="similarity">
    <text evidence="1">Belongs to the TonB-dependent receptor family.</text>
</comment>
<comment type="caution">
    <text evidence="3">The sequence shown here is derived from an EMBL/GenBank/DDBJ whole genome shotgun (WGS) entry which is preliminary data.</text>
</comment>
<evidence type="ECO:0000259" key="2">
    <source>
        <dbReference type="Pfam" id="PF07715"/>
    </source>
</evidence>
<dbReference type="InterPro" id="IPR012910">
    <property type="entry name" value="Plug_dom"/>
</dbReference>
<protein>
    <submittedName>
        <fullName evidence="3">TonB-dependent receptor plug domain-containing protein</fullName>
    </submittedName>
</protein>
<dbReference type="RefSeq" id="WP_168139610.1">
    <property type="nucleotide sequence ID" value="NZ_JAAVJR010000482.1"/>
</dbReference>
<dbReference type="Pfam" id="PF07715">
    <property type="entry name" value="Plug"/>
    <property type="match status" value="1"/>
</dbReference>
<name>A0ABX1D692_9FLAO</name>
<dbReference type="SUPFAM" id="SSF56935">
    <property type="entry name" value="Porins"/>
    <property type="match status" value="1"/>
</dbReference>